<organism evidence="8 9">
    <name type="scientific">Cinchona calisaya</name>
    <dbReference type="NCBI Taxonomy" id="153742"/>
    <lineage>
        <taxon>Eukaryota</taxon>
        <taxon>Viridiplantae</taxon>
        <taxon>Streptophyta</taxon>
        <taxon>Embryophyta</taxon>
        <taxon>Tracheophyta</taxon>
        <taxon>Spermatophyta</taxon>
        <taxon>Magnoliopsida</taxon>
        <taxon>eudicotyledons</taxon>
        <taxon>Gunneridae</taxon>
        <taxon>Pentapetalae</taxon>
        <taxon>asterids</taxon>
        <taxon>lamiids</taxon>
        <taxon>Gentianales</taxon>
        <taxon>Rubiaceae</taxon>
        <taxon>Cinchonoideae</taxon>
        <taxon>Cinchoneae</taxon>
        <taxon>Cinchona</taxon>
    </lineage>
</organism>
<evidence type="ECO:0000313" key="9">
    <source>
        <dbReference type="Proteomes" id="UP001630127"/>
    </source>
</evidence>
<dbReference type="AlphaFoldDB" id="A0ABD3B3J2"/>
<feature type="compositionally biased region" description="Basic and acidic residues" evidence="6">
    <location>
        <begin position="79"/>
        <end position="91"/>
    </location>
</feature>
<evidence type="ECO:0000256" key="4">
    <source>
        <dbReference type="ARBA" id="ARBA00023163"/>
    </source>
</evidence>
<reference evidence="8 9" key="1">
    <citation type="submission" date="2024-11" db="EMBL/GenBank/DDBJ databases">
        <title>A near-complete genome assembly of Cinchona calisaya.</title>
        <authorList>
            <person name="Lian D.C."/>
            <person name="Zhao X.W."/>
            <person name="Wei L."/>
        </authorList>
    </citation>
    <scope>NUCLEOTIDE SEQUENCE [LARGE SCALE GENOMIC DNA]</scope>
    <source>
        <tissue evidence="8">Nenye</tissue>
    </source>
</reference>
<keyword evidence="2" id="KW-0805">Transcription regulation</keyword>
<feature type="region of interest" description="Disordered" evidence="6">
    <location>
        <begin position="73"/>
        <end position="97"/>
    </location>
</feature>
<evidence type="ECO:0000256" key="6">
    <source>
        <dbReference type="SAM" id="MobiDB-lite"/>
    </source>
</evidence>
<dbReference type="Pfam" id="PF00319">
    <property type="entry name" value="SRF-TF"/>
    <property type="match status" value="1"/>
</dbReference>
<dbReference type="InterPro" id="IPR002100">
    <property type="entry name" value="TF_MADSbox"/>
</dbReference>
<proteinExistence type="predicted"/>
<feature type="domain" description="MADS-box" evidence="7">
    <location>
        <begin position="14"/>
        <end position="50"/>
    </location>
</feature>
<evidence type="ECO:0000259" key="7">
    <source>
        <dbReference type="Pfam" id="PF00319"/>
    </source>
</evidence>
<accession>A0ABD3B3J2</accession>
<evidence type="ECO:0000256" key="1">
    <source>
        <dbReference type="ARBA" id="ARBA00004123"/>
    </source>
</evidence>
<name>A0ABD3B3J2_9GENT</name>
<dbReference type="SUPFAM" id="SSF55455">
    <property type="entry name" value="SRF-like"/>
    <property type="match status" value="1"/>
</dbReference>
<dbReference type="GO" id="GO:0003677">
    <property type="term" value="F:DNA binding"/>
    <property type="evidence" value="ECO:0007669"/>
    <property type="project" value="UniProtKB-KW"/>
</dbReference>
<dbReference type="Proteomes" id="UP001630127">
    <property type="component" value="Unassembled WGS sequence"/>
</dbReference>
<dbReference type="InterPro" id="IPR036879">
    <property type="entry name" value="TF_MADSbox_sf"/>
</dbReference>
<evidence type="ECO:0000256" key="3">
    <source>
        <dbReference type="ARBA" id="ARBA00023125"/>
    </source>
</evidence>
<evidence type="ECO:0000313" key="8">
    <source>
        <dbReference type="EMBL" id="KAL3538014.1"/>
    </source>
</evidence>
<evidence type="ECO:0000256" key="5">
    <source>
        <dbReference type="ARBA" id="ARBA00023242"/>
    </source>
</evidence>
<comment type="subcellular location">
    <subcellularLocation>
        <location evidence="1">Nucleus</location>
    </subcellularLocation>
</comment>
<keyword evidence="5" id="KW-0539">Nucleus</keyword>
<comment type="caution">
    <text evidence="8">The sequence shown here is derived from an EMBL/GenBank/DDBJ whole genome shotgun (WGS) entry which is preliminary data.</text>
</comment>
<dbReference type="Gene3D" id="3.40.1810.10">
    <property type="entry name" value="Transcription factor, MADS-box"/>
    <property type="match status" value="1"/>
</dbReference>
<dbReference type="GO" id="GO:0005634">
    <property type="term" value="C:nucleus"/>
    <property type="evidence" value="ECO:0007669"/>
    <property type="project" value="UniProtKB-SubCell"/>
</dbReference>
<keyword evidence="9" id="KW-1185">Reference proteome</keyword>
<keyword evidence="4" id="KW-0804">Transcription</keyword>
<evidence type="ECO:0000256" key="2">
    <source>
        <dbReference type="ARBA" id="ARBA00023015"/>
    </source>
</evidence>
<protein>
    <recommendedName>
        <fullName evidence="7">MADS-box domain-containing protein</fullName>
    </recommendedName>
</protein>
<dbReference type="EMBL" id="JBJUIK010000001">
    <property type="protein sequence ID" value="KAL3538014.1"/>
    <property type="molecule type" value="Genomic_DNA"/>
</dbReference>
<gene>
    <name evidence="8" type="ORF">ACH5RR_001380</name>
</gene>
<keyword evidence="3" id="KW-0238">DNA-binding</keyword>
<sequence length="137" mass="15861">MKQEKQQAGILKTKSQSYKKRKEFITKKTTELSVPRDVKACVVVCEPNEKKVETLPKNPENVREIINFYEDFSSKNSSNKRDSDPTIKAENPDDDTWLMGMSEQSIQDILREVDLKIEAVAKRIDFLKRKIAFNVPI</sequence>